<dbReference type="Proteomes" id="UP000533598">
    <property type="component" value="Unassembled WGS sequence"/>
</dbReference>
<comment type="caution">
    <text evidence="1">The sequence shown here is derived from an EMBL/GenBank/DDBJ whole genome shotgun (WGS) entry which is preliminary data.</text>
</comment>
<proteinExistence type="predicted"/>
<sequence length="87" mass="9448">MSGLCTSVRPALAGDHRPWGVRGTNAEGRYTISFLGPYGWRVQFPDMKGDYAWQWSGAAPDRFGATQVRATASETTRSMPGSSPPAR</sequence>
<gene>
    <name evidence="1" type="ORF">HNR67_003542</name>
</gene>
<evidence type="ECO:0000313" key="2">
    <source>
        <dbReference type="Proteomes" id="UP000533598"/>
    </source>
</evidence>
<keyword evidence="2" id="KW-1185">Reference proteome</keyword>
<evidence type="ECO:0000313" key="1">
    <source>
        <dbReference type="EMBL" id="MBB4677424.1"/>
    </source>
</evidence>
<protein>
    <submittedName>
        <fullName evidence="1">Uncharacterized protein</fullName>
    </submittedName>
</protein>
<organism evidence="1 2">
    <name type="scientific">Crossiella cryophila</name>
    <dbReference type="NCBI Taxonomy" id="43355"/>
    <lineage>
        <taxon>Bacteria</taxon>
        <taxon>Bacillati</taxon>
        <taxon>Actinomycetota</taxon>
        <taxon>Actinomycetes</taxon>
        <taxon>Pseudonocardiales</taxon>
        <taxon>Pseudonocardiaceae</taxon>
        <taxon>Crossiella</taxon>
    </lineage>
</organism>
<name>A0A7W7FW21_9PSEU</name>
<dbReference type="EMBL" id="JACHMH010000001">
    <property type="protein sequence ID" value="MBB4677424.1"/>
    <property type="molecule type" value="Genomic_DNA"/>
</dbReference>
<accession>A0A7W7FW21</accession>
<dbReference type="RefSeq" id="WP_185003375.1">
    <property type="nucleotide sequence ID" value="NZ_BAAAUI010000035.1"/>
</dbReference>
<reference evidence="1 2" key="1">
    <citation type="submission" date="2020-08" db="EMBL/GenBank/DDBJ databases">
        <title>Sequencing the genomes of 1000 actinobacteria strains.</title>
        <authorList>
            <person name="Klenk H.-P."/>
        </authorList>
    </citation>
    <scope>NUCLEOTIDE SEQUENCE [LARGE SCALE GENOMIC DNA]</scope>
    <source>
        <strain evidence="1 2">DSM 44230</strain>
    </source>
</reference>
<dbReference type="AlphaFoldDB" id="A0A7W7FW21"/>